<dbReference type="CDD" id="cd06257">
    <property type="entry name" value="DnaJ"/>
    <property type="match status" value="1"/>
</dbReference>
<dbReference type="Pfam" id="PF00226">
    <property type="entry name" value="DnaJ"/>
    <property type="match status" value="1"/>
</dbReference>
<evidence type="ECO:0000256" key="3">
    <source>
        <dbReference type="ARBA" id="ARBA00035643"/>
    </source>
</evidence>
<dbReference type="GO" id="GO:0031411">
    <property type="term" value="C:gas vesicle"/>
    <property type="evidence" value="ECO:0007669"/>
    <property type="project" value="UniProtKB-SubCell"/>
</dbReference>
<dbReference type="PROSITE" id="PS50076">
    <property type="entry name" value="DNAJ_2"/>
    <property type="match status" value="1"/>
</dbReference>
<dbReference type="EMBL" id="QLTW01000254">
    <property type="protein sequence ID" value="MBT9145986.1"/>
    <property type="molecule type" value="Genomic_DNA"/>
</dbReference>
<dbReference type="PANTHER" id="PTHR36852:SF1">
    <property type="entry name" value="PROTEIN GVPL 2"/>
    <property type="match status" value="1"/>
</dbReference>
<accession>A0A9E2BJ72</accession>
<dbReference type="InterPro" id="IPR036869">
    <property type="entry name" value="J_dom_sf"/>
</dbReference>
<keyword evidence="1" id="KW-0304">Gas vesicle</keyword>
<dbReference type="AlphaFoldDB" id="A0A9E2BJ72"/>
<dbReference type="PANTHER" id="PTHR36852">
    <property type="entry name" value="PROTEIN GVPL 2"/>
    <property type="match status" value="1"/>
</dbReference>
<comment type="caution">
    <text evidence="5">The sequence shown here is derived from an EMBL/GenBank/DDBJ whole genome shotgun (WGS) entry which is preliminary data.</text>
</comment>
<sequence>MAIGKYIYGIINSNTRESAGPYGISSCKEAHFIPYQDIAAVVADSEIIDYTHMFKDALARGLVEHQKVIERIMGIGYSIIPMRLGTFAMDEAEVKDILSKGYGLIKDIIPKISDKIEVDVVCIWSNFTSVVKEAGKEKEIKEYKEKLLNSHKVITVDDQMKIGFMLKKVLDEKREKYALKTQEALKAVSIGSKTHELMDDKMVANFAFLIDKDKQKEFYARLEDLNTEFKELLNFRCVGPLPAYSFFTLEIKKMQFNDVAWARKKLGIINDPVAKDEIKKAFHKQVFIFHPDKNPNKPGIEKEYDEIVRSYNILLDYAQSCERVGKANLYFNEDEFRKNAVLVKVRE</sequence>
<gene>
    <name evidence="5" type="primary">dnaJ_2</name>
    <name evidence="5" type="ORF">DDT42_01865</name>
</gene>
<feature type="domain" description="J" evidence="4">
    <location>
        <begin position="261"/>
        <end position="325"/>
    </location>
</feature>
<dbReference type="InterPro" id="IPR009430">
    <property type="entry name" value="GvpL/GvpF"/>
</dbReference>
<comment type="similarity">
    <text evidence="3">Belongs to the gas vesicle GvpF/GvpL family.</text>
</comment>
<reference evidence="5 6" key="1">
    <citation type="journal article" date="2021" name="bioRxiv">
        <title>Unique metabolic strategies in Hadean analogues reveal hints for primordial physiology.</title>
        <authorList>
            <person name="Nobu M.K."/>
            <person name="Nakai R."/>
            <person name="Tamazawa S."/>
            <person name="Mori H."/>
            <person name="Toyoda A."/>
            <person name="Ijiri A."/>
            <person name="Suzuki S."/>
            <person name="Kurokawa K."/>
            <person name="Kamagata Y."/>
            <person name="Tamaki H."/>
        </authorList>
    </citation>
    <scope>NUCLEOTIDE SEQUENCE [LARGE SCALE GENOMIC DNA]</scope>
    <source>
        <strain evidence="5">BS525</strain>
    </source>
</reference>
<dbReference type="GO" id="GO:0031412">
    <property type="term" value="P:gas vesicle organization"/>
    <property type="evidence" value="ECO:0007669"/>
    <property type="project" value="InterPro"/>
</dbReference>
<organism evidence="5 6">
    <name type="scientific">Psychracetigena formicireducens</name>
    <dbReference type="NCBI Taxonomy" id="2986056"/>
    <lineage>
        <taxon>Bacteria</taxon>
        <taxon>Bacillati</taxon>
        <taxon>Candidatus Lithacetigenota</taxon>
        <taxon>Candidatus Psychracetigena</taxon>
    </lineage>
</organism>
<dbReference type="Gene3D" id="1.10.287.110">
    <property type="entry name" value="DnaJ domain"/>
    <property type="match status" value="1"/>
</dbReference>
<dbReference type="InterPro" id="IPR001623">
    <property type="entry name" value="DnaJ_domain"/>
</dbReference>
<evidence type="ECO:0000256" key="1">
    <source>
        <dbReference type="ARBA" id="ARBA00022987"/>
    </source>
</evidence>
<dbReference type="Pfam" id="PF06386">
    <property type="entry name" value="GvpL_GvpF"/>
    <property type="match status" value="1"/>
</dbReference>
<protein>
    <submittedName>
        <fullName evidence="5">Chaperone protein DnaJ</fullName>
    </submittedName>
</protein>
<evidence type="ECO:0000313" key="6">
    <source>
        <dbReference type="Proteomes" id="UP000811545"/>
    </source>
</evidence>
<proteinExistence type="inferred from homology"/>
<dbReference type="Proteomes" id="UP000811545">
    <property type="component" value="Unassembled WGS sequence"/>
</dbReference>
<dbReference type="SUPFAM" id="SSF46565">
    <property type="entry name" value="Chaperone J-domain"/>
    <property type="match status" value="1"/>
</dbReference>
<evidence type="ECO:0000313" key="5">
    <source>
        <dbReference type="EMBL" id="MBT9145986.1"/>
    </source>
</evidence>
<evidence type="ECO:0000256" key="2">
    <source>
        <dbReference type="ARBA" id="ARBA00035108"/>
    </source>
</evidence>
<comment type="subcellular location">
    <subcellularLocation>
        <location evidence="2">Gas vesicle</location>
    </subcellularLocation>
</comment>
<evidence type="ECO:0000259" key="4">
    <source>
        <dbReference type="PROSITE" id="PS50076"/>
    </source>
</evidence>
<name>A0A9E2BJ72_PSYF1</name>